<dbReference type="EMBL" id="CP014518">
    <property type="protein sequence ID" value="AMM33248.1"/>
    <property type="molecule type" value="Genomic_DNA"/>
</dbReference>
<protein>
    <submittedName>
        <fullName evidence="1">Uncharacterized protein</fullName>
    </submittedName>
</protein>
<proteinExistence type="predicted"/>
<reference evidence="1 2" key="1">
    <citation type="submission" date="2016-02" db="EMBL/GenBank/DDBJ databases">
        <title>Complete genome of Sinomonas atrocyanea KCTC 3377.</title>
        <authorList>
            <person name="Kim K.M."/>
        </authorList>
    </citation>
    <scope>NUCLEOTIDE SEQUENCE [LARGE SCALE GENOMIC DNA]</scope>
    <source>
        <strain evidence="1 2">KCTC 3377</strain>
    </source>
</reference>
<sequence length="37" mass="3891">MTTVTSVRAVGISAAAHALYWLFRRFADGVPVQAGAV</sequence>
<dbReference type="AlphaFoldDB" id="A0A127A1A5"/>
<dbReference type="Proteomes" id="UP000070134">
    <property type="component" value="Chromosome"/>
</dbReference>
<organism evidence="1 2">
    <name type="scientific">Sinomonas atrocyanea</name>
    <dbReference type="NCBI Taxonomy" id="37927"/>
    <lineage>
        <taxon>Bacteria</taxon>
        <taxon>Bacillati</taxon>
        <taxon>Actinomycetota</taxon>
        <taxon>Actinomycetes</taxon>
        <taxon>Micrococcales</taxon>
        <taxon>Micrococcaceae</taxon>
        <taxon>Sinomonas</taxon>
    </lineage>
</organism>
<dbReference type="KEGG" id="satk:SA2016_2581"/>
<evidence type="ECO:0000313" key="1">
    <source>
        <dbReference type="EMBL" id="AMM33248.1"/>
    </source>
</evidence>
<dbReference type="STRING" id="37927.SA2016_2581"/>
<keyword evidence="2" id="KW-1185">Reference proteome</keyword>
<gene>
    <name evidence="1" type="ORF">SA2016_2581</name>
</gene>
<name>A0A127A1A5_9MICC</name>
<accession>A0A127A1A5</accession>
<evidence type="ECO:0000313" key="2">
    <source>
        <dbReference type="Proteomes" id="UP000070134"/>
    </source>
</evidence>